<dbReference type="InterPro" id="IPR007711">
    <property type="entry name" value="HigB-1"/>
</dbReference>
<name>A0A3N2H6M9_9PSEU</name>
<accession>A0A3N2H6M9</accession>
<dbReference type="EMBL" id="RKHY01000001">
    <property type="protein sequence ID" value="ROS44582.1"/>
    <property type="molecule type" value="Genomic_DNA"/>
</dbReference>
<gene>
    <name evidence="1" type="ORF">EDD35_7027</name>
</gene>
<dbReference type="Proteomes" id="UP000274843">
    <property type="component" value="Unassembled WGS sequence"/>
</dbReference>
<dbReference type="PANTHER" id="PTHR40266">
    <property type="entry name" value="TOXIN HIGB-1"/>
    <property type="match status" value="1"/>
</dbReference>
<evidence type="ECO:0000313" key="2">
    <source>
        <dbReference type="Proteomes" id="UP000274843"/>
    </source>
</evidence>
<dbReference type="Gene3D" id="3.30.2310.20">
    <property type="entry name" value="RelE-like"/>
    <property type="match status" value="1"/>
</dbReference>
<reference evidence="1 2" key="1">
    <citation type="submission" date="2018-11" db="EMBL/GenBank/DDBJ databases">
        <title>Sequencing the genomes of 1000 actinobacteria strains.</title>
        <authorList>
            <person name="Klenk H.-P."/>
        </authorList>
    </citation>
    <scope>NUCLEOTIDE SEQUENCE [LARGE SCALE GENOMIC DNA]</scope>
    <source>
        <strain evidence="1 2">DSM 44348</strain>
    </source>
</reference>
<keyword evidence="2" id="KW-1185">Reference proteome</keyword>
<dbReference type="SUPFAM" id="SSF143011">
    <property type="entry name" value="RelE-like"/>
    <property type="match status" value="1"/>
</dbReference>
<organism evidence="1 2">
    <name type="scientific">Amycolatopsis thermoflava</name>
    <dbReference type="NCBI Taxonomy" id="84480"/>
    <lineage>
        <taxon>Bacteria</taxon>
        <taxon>Bacillati</taxon>
        <taxon>Actinomycetota</taxon>
        <taxon>Actinomycetes</taxon>
        <taxon>Pseudonocardiales</taxon>
        <taxon>Pseudonocardiaceae</taxon>
        <taxon>Amycolatopsis</taxon>
        <taxon>Amycolatopsis methanolica group</taxon>
    </lineage>
</organism>
<comment type="caution">
    <text evidence="1">The sequence shown here is derived from an EMBL/GenBank/DDBJ whole genome shotgun (WGS) entry which is preliminary data.</text>
</comment>
<dbReference type="AlphaFoldDB" id="A0A3N2H6M9"/>
<dbReference type="InterPro" id="IPR035093">
    <property type="entry name" value="RelE/ParE_toxin_dom_sf"/>
</dbReference>
<evidence type="ECO:0000313" key="1">
    <source>
        <dbReference type="EMBL" id="ROS44582.1"/>
    </source>
</evidence>
<sequence length="96" mass="11347">MLFPVIRSFADKDTEKLWQRHRVRRFEAVERVARRKLEMVNAAATLTDLTVPPGNRLEPLRGNRLGQHSIRINDQFRVCFRWTEAGPEDVEICDYH</sequence>
<dbReference type="PANTHER" id="PTHR40266:SF2">
    <property type="entry name" value="TOXIN HIGB-1"/>
    <property type="match status" value="1"/>
</dbReference>
<protein>
    <submittedName>
        <fullName evidence="1">Proteic killer suppression protein</fullName>
    </submittedName>
</protein>
<proteinExistence type="predicted"/>
<dbReference type="Pfam" id="PF05015">
    <property type="entry name" value="HigB-like_toxin"/>
    <property type="match status" value="1"/>
</dbReference>